<proteinExistence type="predicted"/>
<accession>A0A401T2R8</accession>
<protein>
    <submittedName>
        <fullName evidence="1">Uncharacterized protein</fullName>
    </submittedName>
</protein>
<reference evidence="1 2" key="1">
    <citation type="journal article" date="2018" name="Nat. Ecol. Evol.">
        <title>Shark genomes provide insights into elasmobranch evolution and the origin of vertebrates.</title>
        <authorList>
            <person name="Hara Y"/>
            <person name="Yamaguchi K"/>
            <person name="Onimaru K"/>
            <person name="Kadota M"/>
            <person name="Koyanagi M"/>
            <person name="Keeley SD"/>
            <person name="Tatsumi K"/>
            <person name="Tanaka K"/>
            <person name="Motone F"/>
            <person name="Kageyama Y"/>
            <person name="Nozu R"/>
            <person name="Adachi N"/>
            <person name="Nishimura O"/>
            <person name="Nakagawa R"/>
            <person name="Tanegashima C"/>
            <person name="Kiyatake I"/>
            <person name="Matsumoto R"/>
            <person name="Murakumo K"/>
            <person name="Nishida K"/>
            <person name="Terakita A"/>
            <person name="Kuratani S"/>
            <person name="Sato K"/>
            <person name="Hyodo S Kuraku.S."/>
        </authorList>
    </citation>
    <scope>NUCLEOTIDE SEQUENCE [LARGE SCALE GENOMIC DNA]</scope>
</reference>
<dbReference type="Proteomes" id="UP000287033">
    <property type="component" value="Unassembled WGS sequence"/>
</dbReference>
<dbReference type="AlphaFoldDB" id="A0A401T2R8"/>
<name>A0A401T2R8_CHIPU</name>
<gene>
    <name evidence="1" type="ORF">chiPu_0015453</name>
</gene>
<evidence type="ECO:0000313" key="1">
    <source>
        <dbReference type="EMBL" id="GCC36953.1"/>
    </source>
</evidence>
<organism evidence="1 2">
    <name type="scientific">Chiloscyllium punctatum</name>
    <name type="common">Brownbanded bambooshark</name>
    <name type="synonym">Hemiscyllium punctatum</name>
    <dbReference type="NCBI Taxonomy" id="137246"/>
    <lineage>
        <taxon>Eukaryota</taxon>
        <taxon>Metazoa</taxon>
        <taxon>Chordata</taxon>
        <taxon>Craniata</taxon>
        <taxon>Vertebrata</taxon>
        <taxon>Chondrichthyes</taxon>
        <taxon>Elasmobranchii</taxon>
        <taxon>Galeomorphii</taxon>
        <taxon>Galeoidea</taxon>
        <taxon>Orectolobiformes</taxon>
        <taxon>Hemiscylliidae</taxon>
        <taxon>Chiloscyllium</taxon>
    </lineage>
</organism>
<sequence length="99" mass="10858">MWTSHGRCAGRTDCTSRQNNSLSQVEVESAFRQLYSSLCGNKEKVEQSALADDRFAPTTIKTEFPMCGPKVRQRPSVYSAWIGVQCVATAEGLVKTLAA</sequence>
<comment type="caution">
    <text evidence="1">The sequence shown here is derived from an EMBL/GenBank/DDBJ whole genome shotgun (WGS) entry which is preliminary data.</text>
</comment>
<evidence type="ECO:0000313" key="2">
    <source>
        <dbReference type="Proteomes" id="UP000287033"/>
    </source>
</evidence>
<keyword evidence="2" id="KW-1185">Reference proteome</keyword>
<dbReference type="OrthoDB" id="8866850at2759"/>
<dbReference type="EMBL" id="BEZZ01000917">
    <property type="protein sequence ID" value="GCC36953.1"/>
    <property type="molecule type" value="Genomic_DNA"/>
</dbReference>